<sequence>MASATAPTTLALLKTTAASSSASRTSASLLRVPSTRVQNPVSLRHSIGFAFSVGDSVLSRTVSSSVRSVSGKGSRGVVSMAKKSVGDLTAADLKGKKVFVRTFPWMRTRTSLMIPGFVLPIQPSSI</sequence>
<proteinExistence type="predicted"/>
<name>A0AAV5MJT2_9ROSI</name>
<protein>
    <submittedName>
        <fullName evidence="1">Uncharacterized protein</fullName>
    </submittedName>
</protein>
<dbReference type="AlphaFoldDB" id="A0AAV5MJT2"/>
<organism evidence="1 2">
    <name type="scientific">Rubroshorea leprosula</name>
    <dbReference type="NCBI Taxonomy" id="152421"/>
    <lineage>
        <taxon>Eukaryota</taxon>
        <taxon>Viridiplantae</taxon>
        <taxon>Streptophyta</taxon>
        <taxon>Embryophyta</taxon>
        <taxon>Tracheophyta</taxon>
        <taxon>Spermatophyta</taxon>
        <taxon>Magnoliopsida</taxon>
        <taxon>eudicotyledons</taxon>
        <taxon>Gunneridae</taxon>
        <taxon>Pentapetalae</taxon>
        <taxon>rosids</taxon>
        <taxon>malvids</taxon>
        <taxon>Malvales</taxon>
        <taxon>Dipterocarpaceae</taxon>
        <taxon>Rubroshorea</taxon>
    </lineage>
</organism>
<evidence type="ECO:0000313" key="2">
    <source>
        <dbReference type="Proteomes" id="UP001054252"/>
    </source>
</evidence>
<dbReference type="EMBL" id="BPVZ01000316">
    <property type="protein sequence ID" value="GKV49738.1"/>
    <property type="molecule type" value="Genomic_DNA"/>
</dbReference>
<reference evidence="1 2" key="1">
    <citation type="journal article" date="2021" name="Commun. Biol.">
        <title>The genome of Shorea leprosula (Dipterocarpaceae) highlights the ecological relevance of drought in aseasonal tropical rainforests.</title>
        <authorList>
            <person name="Ng K.K.S."/>
            <person name="Kobayashi M.J."/>
            <person name="Fawcett J.A."/>
            <person name="Hatakeyama M."/>
            <person name="Paape T."/>
            <person name="Ng C.H."/>
            <person name="Ang C.C."/>
            <person name="Tnah L.H."/>
            <person name="Lee C.T."/>
            <person name="Nishiyama T."/>
            <person name="Sese J."/>
            <person name="O'Brien M.J."/>
            <person name="Copetti D."/>
            <person name="Mohd Noor M.I."/>
            <person name="Ong R.C."/>
            <person name="Putra M."/>
            <person name="Sireger I.Z."/>
            <person name="Indrioko S."/>
            <person name="Kosugi Y."/>
            <person name="Izuno A."/>
            <person name="Isagi Y."/>
            <person name="Lee S.L."/>
            <person name="Shimizu K.K."/>
        </authorList>
    </citation>
    <scope>NUCLEOTIDE SEQUENCE [LARGE SCALE GENOMIC DNA]</scope>
    <source>
        <strain evidence="1">214</strain>
    </source>
</reference>
<gene>
    <name evidence="1" type="ORF">SLEP1_g56474</name>
</gene>
<keyword evidence="2" id="KW-1185">Reference proteome</keyword>
<dbReference type="Proteomes" id="UP001054252">
    <property type="component" value="Unassembled WGS sequence"/>
</dbReference>
<accession>A0AAV5MJT2</accession>
<evidence type="ECO:0000313" key="1">
    <source>
        <dbReference type="EMBL" id="GKV49738.1"/>
    </source>
</evidence>
<comment type="caution">
    <text evidence="1">The sequence shown here is derived from an EMBL/GenBank/DDBJ whole genome shotgun (WGS) entry which is preliminary data.</text>
</comment>